<feature type="transmembrane region" description="Helical" evidence="4">
    <location>
        <begin position="117"/>
        <end position="134"/>
    </location>
</feature>
<protein>
    <submittedName>
        <fullName evidence="6">AraC family transcriptional regulator</fullName>
    </submittedName>
    <submittedName>
        <fullName evidence="7">Helix-turn-helix domain protein</fullName>
    </submittedName>
</protein>
<evidence type="ECO:0000313" key="8">
    <source>
        <dbReference type="Proteomes" id="UP000216188"/>
    </source>
</evidence>
<dbReference type="SMART" id="SM00342">
    <property type="entry name" value="HTH_ARAC"/>
    <property type="match status" value="1"/>
</dbReference>
<dbReference type="PANTHER" id="PTHR43280:SF29">
    <property type="entry name" value="ARAC-FAMILY TRANSCRIPTIONAL REGULATOR"/>
    <property type="match status" value="1"/>
</dbReference>
<name>A0A256GHY0_9HYPH</name>
<proteinExistence type="predicted"/>
<dbReference type="Gene3D" id="1.10.10.60">
    <property type="entry name" value="Homeodomain-like"/>
    <property type="match status" value="1"/>
</dbReference>
<evidence type="ECO:0000256" key="4">
    <source>
        <dbReference type="SAM" id="Phobius"/>
    </source>
</evidence>
<keyword evidence="2" id="KW-0238">DNA-binding</keyword>
<dbReference type="EMBL" id="NNRM01000018">
    <property type="protein sequence ID" value="OYR26496.1"/>
    <property type="molecule type" value="Genomic_DNA"/>
</dbReference>
<sequence>MIFVPLPFVVALLQLILLVAMWRNQDKAIAGNPFQLLVALCAVQSAAVGVRWGYGVEEVRYLMPIIASCLPPLVYASFRSLIHNDNKRLSDRSLWKVAAFPIATLFILLIVPALLDATLIILFVGFAIALLNLARAGPDALDEARFDSAISAHRALIIAAVSLCISALFDFAILMDFEWANGRNSALIVSNANLLGLLFVALTALVASRAQPAASGLDERPLDKNDIEQDRDTLARVENILAQNKLYLDENLTLIRLARKVSLPTRQISGGINRLTGKNVSQYINDFRIAEACRLLRETEMSVTMIMLESGFQTKSNFNREFRRVTSSNPAAWREQNSLERRKRKLVA</sequence>
<dbReference type="Proteomes" id="UP000526233">
    <property type="component" value="Unassembled WGS sequence"/>
</dbReference>
<gene>
    <name evidence="7" type="ORF">CEV34_2260</name>
    <name evidence="6" type="ORF">EHE22_03725</name>
</gene>
<dbReference type="Pfam" id="PF12833">
    <property type="entry name" value="HTH_18"/>
    <property type="match status" value="1"/>
</dbReference>
<keyword evidence="8" id="KW-1185">Reference proteome</keyword>
<evidence type="ECO:0000313" key="7">
    <source>
        <dbReference type="EMBL" id="OYR26496.1"/>
    </source>
</evidence>
<feature type="transmembrane region" description="Helical" evidence="4">
    <location>
        <begin position="155"/>
        <end position="174"/>
    </location>
</feature>
<keyword evidence="3" id="KW-0804">Transcription</keyword>
<evidence type="ECO:0000259" key="5">
    <source>
        <dbReference type="PROSITE" id="PS01124"/>
    </source>
</evidence>
<dbReference type="AlphaFoldDB" id="A0A256GHY0"/>
<feature type="transmembrane region" description="Helical" evidence="4">
    <location>
        <begin position="34"/>
        <end position="55"/>
    </location>
</feature>
<keyword evidence="1" id="KW-0805">Transcription regulation</keyword>
<evidence type="ECO:0000313" key="6">
    <source>
        <dbReference type="EMBL" id="NNV19539.1"/>
    </source>
</evidence>
<feature type="transmembrane region" description="Helical" evidence="4">
    <location>
        <begin position="94"/>
        <end position="111"/>
    </location>
</feature>
<dbReference type="STRING" id="419475.A8A54_13350"/>
<dbReference type="PROSITE" id="PS01124">
    <property type="entry name" value="HTH_ARAC_FAMILY_2"/>
    <property type="match status" value="1"/>
</dbReference>
<feature type="transmembrane region" description="Helical" evidence="4">
    <location>
        <begin position="6"/>
        <end position="22"/>
    </location>
</feature>
<evidence type="ECO:0000256" key="3">
    <source>
        <dbReference type="ARBA" id="ARBA00023163"/>
    </source>
</evidence>
<evidence type="ECO:0000256" key="2">
    <source>
        <dbReference type="ARBA" id="ARBA00023125"/>
    </source>
</evidence>
<dbReference type="InterPro" id="IPR009057">
    <property type="entry name" value="Homeodomain-like_sf"/>
</dbReference>
<dbReference type="Proteomes" id="UP000216188">
    <property type="component" value="Unassembled WGS sequence"/>
</dbReference>
<feature type="domain" description="HTH araC/xylS-type" evidence="5">
    <location>
        <begin position="238"/>
        <end position="336"/>
    </location>
</feature>
<keyword evidence="4" id="KW-0472">Membrane</keyword>
<keyword evidence="4" id="KW-0812">Transmembrane</keyword>
<dbReference type="RefSeq" id="WP_007878924.1">
    <property type="nucleotide sequence ID" value="NZ_CAXURC020000002.1"/>
</dbReference>
<dbReference type="PANTHER" id="PTHR43280">
    <property type="entry name" value="ARAC-FAMILY TRANSCRIPTIONAL REGULATOR"/>
    <property type="match status" value="1"/>
</dbReference>
<organism evidence="7 8">
    <name type="scientific">Brucella pseudogrignonensis</name>
    <dbReference type="NCBI Taxonomy" id="419475"/>
    <lineage>
        <taxon>Bacteria</taxon>
        <taxon>Pseudomonadati</taxon>
        <taxon>Pseudomonadota</taxon>
        <taxon>Alphaproteobacteria</taxon>
        <taxon>Hyphomicrobiales</taxon>
        <taxon>Brucellaceae</taxon>
        <taxon>Brucella/Ochrobactrum group</taxon>
        <taxon>Brucella</taxon>
    </lineage>
</organism>
<reference evidence="7 8" key="1">
    <citation type="submission" date="2017-07" db="EMBL/GenBank/DDBJ databases">
        <title>Phylogenetic study on the rhizospheric bacterium Ochrobactrum sp. A44.</title>
        <authorList>
            <person name="Krzyzanowska D.M."/>
            <person name="Ossowicki A."/>
            <person name="Rajewska M."/>
            <person name="Maciag T."/>
            <person name="Kaczynski Z."/>
            <person name="Czerwicka M."/>
            <person name="Jafra S."/>
        </authorList>
    </citation>
    <scope>NUCLEOTIDE SEQUENCE [LARGE SCALE GENOMIC DNA]</scope>
    <source>
        <strain evidence="7 8">CCUG 30717</strain>
    </source>
</reference>
<evidence type="ECO:0000313" key="9">
    <source>
        <dbReference type="Proteomes" id="UP000526233"/>
    </source>
</evidence>
<dbReference type="GO" id="GO:0043565">
    <property type="term" value="F:sequence-specific DNA binding"/>
    <property type="evidence" value="ECO:0007669"/>
    <property type="project" value="InterPro"/>
</dbReference>
<reference evidence="6 9" key="2">
    <citation type="submission" date="2018-11" db="EMBL/GenBank/DDBJ databases">
        <title>Genome sequencing and analysis.</title>
        <authorList>
            <person name="Huang Y.-T."/>
        </authorList>
    </citation>
    <scope>NUCLEOTIDE SEQUENCE [LARGE SCALE GENOMIC DNA]</scope>
    <source>
        <strain evidence="6 9">SHIN</strain>
    </source>
</reference>
<dbReference type="GO" id="GO:0003700">
    <property type="term" value="F:DNA-binding transcription factor activity"/>
    <property type="evidence" value="ECO:0007669"/>
    <property type="project" value="InterPro"/>
</dbReference>
<dbReference type="SUPFAM" id="SSF46689">
    <property type="entry name" value="Homeodomain-like"/>
    <property type="match status" value="1"/>
</dbReference>
<feature type="transmembrane region" description="Helical" evidence="4">
    <location>
        <begin position="61"/>
        <end position="82"/>
    </location>
</feature>
<dbReference type="InterPro" id="IPR018060">
    <property type="entry name" value="HTH_AraC"/>
</dbReference>
<evidence type="ECO:0000256" key="1">
    <source>
        <dbReference type="ARBA" id="ARBA00023015"/>
    </source>
</evidence>
<dbReference type="EMBL" id="PKQI01000001">
    <property type="protein sequence ID" value="NNV19539.1"/>
    <property type="molecule type" value="Genomic_DNA"/>
</dbReference>
<keyword evidence="4" id="KW-1133">Transmembrane helix</keyword>
<accession>A0A256GHY0</accession>
<feature type="transmembrane region" description="Helical" evidence="4">
    <location>
        <begin position="186"/>
        <end position="207"/>
    </location>
</feature>
<comment type="caution">
    <text evidence="7">The sequence shown here is derived from an EMBL/GenBank/DDBJ whole genome shotgun (WGS) entry which is preliminary data.</text>
</comment>